<accession>A0ABU2SH33</accession>
<proteinExistence type="predicted"/>
<dbReference type="EMBL" id="JAVREV010000025">
    <property type="protein sequence ID" value="MDT0447075.1"/>
    <property type="molecule type" value="Genomic_DNA"/>
</dbReference>
<reference evidence="2" key="1">
    <citation type="submission" date="2023-07" db="EMBL/GenBank/DDBJ databases">
        <title>30 novel species of actinomycetes from the DSMZ collection.</title>
        <authorList>
            <person name="Nouioui I."/>
        </authorList>
    </citation>
    <scope>NUCLEOTIDE SEQUENCE [LARGE SCALE GENOMIC DNA]</scope>
    <source>
        <strain evidence="2">DSM 41886</strain>
    </source>
</reference>
<sequence length="162" mass="16503">MDTRVLRAVGVATTVYGLAVAARPALLAKPSGLAGPGGRTGAEVRTALRPLGLREAACGLALALAPEGPALRTAAALRLAADVGDAALLGATLPGRLRRRGAVAVSLGWGALTAAGLLLPGGRRELPAVAGWLTDRHDGEGRTQWSASWRWAGTCRRGRTTS</sequence>
<evidence type="ECO:0008006" key="3">
    <source>
        <dbReference type="Google" id="ProtNLM"/>
    </source>
</evidence>
<keyword evidence="2" id="KW-1185">Reference proteome</keyword>
<protein>
    <recommendedName>
        <fullName evidence="3">DUF4267 domain-containing protein</fullName>
    </recommendedName>
</protein>
<gene>
    <name evidence="1" type="ORF">RM779_31450</name>
</gene>
<comment type="caution">
    <text evidence="1">The sequence shown here is derived from an EMBL/GenBank/DDBJ whole genome shotgun (WGS) entry which is preliminary data.</text>
</comment>
<evidence type="ECO:0000313" key="2">
    <source>
        <dbReference type="Proteomes" id="UP001183615"/>
    </source>
</evidence>
<name>A0ABU2SH33_9ACTN</name>
<evidence type="ECO:0000313" key="1">
    <source>
        <dbReference type="EMBL" id="MDT0447075.1"/>
    </source>
</evidence>
<organism evidence="1 2">
    <name type="scientific">Streptomyces johnsoniae</name>
    <dbReference type="NCBI Taxonomy" id="3075532"/>
    <lineage>
        <taxon>Bacteria</taxon>
        <taxon>Bacillati</taxon>
        <taxon>Actinomycetota</taxon>
        <taxon>Actinomycetes</taxon>
        <taxon>Kitasatosporales</taxon>
        <taxon>Streptomycetaceae</taxon>
        <taxon>Streptomyces</taxon>
    </lineage>
</organism>
<dbReference type="RefSeq" id="WP_311621200.1">
    <property type="nucleotide sequence ID" value="NZ_JAVREV010000025.1"/>
</dbReference>
<dbReference type="Proteomes" id="UP001183615">
    <property type="component" value="Unassembled WGS sequence"/>
</dbReference>